<keyword evidence="3" id="KW-0175">Coiled coil</keyword>
<dbReference type="AlphaFoldDB" id="A0A8T1WJW0"/>
<evidence type="ECO:0000259" key="5">
    <source>
        <dbReference type="Pfam" id="PF12999"/>
    </source>
</evidence>
<dbReference type="PANTHER" id="PTHR12630">
    <property type="entry name" value="N-LINKED OLIGOSACCHARIDE PROCESSING"/>
    <property type="match status" value="1"/>
</dbReference>
<evidence type="ECO:0000256" key="1">
    <source>
        <dbReference type="ARBA" id="ARBA00022824"/>
    </source>
</evidence>
<proteinExistence type="predicted"/>
<feature type="non-terminal residue" evidence="7">
    <location>
        <position position="611"/>
    </location>
</feature>
<dbReference type="InterPro" id="IPR039794">
    <property type="entry name" value="Gtb1-like"/>
</dbReference>
<dbReference type="InterPro" id="IPR028146">
    <property type="entry name" value="PRKCSH_N"/>
</dbReference>
<organism evidence="7 8">
    <name type="scientific">Phytophthora boehmeriae</name>
    <dbReference type="NCBI Taxonomy" id="109152"/>
    <lineage>
        <taxon>Eukaryota</taxon>
        <taxon>Sar</taxon>
        <taxon>Stramenopiles</taxon>
        <taxon>Oomycota</taxon>
        <taxon>Peronosporomycetes</taxon>
        <taxon>Peronosporales</taxon>
        <taxon>Peronosporaceae</taxon>
        <taxon>Phytophthora</taxon>
    </lineage>
</organism>
<evidence type="ECO:0008006" key="9">
    <source>
        <dbReference type="Google" id="ProtNLM"/>
    </source>
</evidence>
<reference evidence="7" key="1">
    <citation type="submission" date="2021-02" db="EMBL/GenBank/DDBJ databases">
        <authorList>
            <person name="Palmer J.M."/>
        </authorList>
    </citation>
    <scope>NUCLEOTIDE SEQUENCE</scope>
    <source>
        <strain evidence="7">SCRP23</strain>
    </source>
</reference>
<evidence type="ECO:0000313" key="8">
    <source>
        <dbReference type="Proteomes" id="UP000693981"/>
    </source>
</evidence>
<feature type="coiled-coil region" evidence="3">
    <location>
        <begin position="349"/>
        <end position="376"/>
    </location>
</feature>
<keyword evidence="1" id="KW-0256">Endoplasmic reticulum</keyword>
<dbReference type="PANTHER" id="PTHR12630:SF1">
    <property type="entry name" value="GLUCOSIDASE 2 SUBUNIT BETA"/>
    <property type="match status" value="1"/>
</dbReference>
<feature type="domain" description="Glucosidase 2 subunit beta-like" evidence="6">
    <location>
        <begin position="355"/>
        <end position="518"/>
    </location>
</feature>
<dbReference type="GO" id="GO:0017177">
    <property type="term" value="C:glucosidase II complex"/>
    <property type="evidence" value="ECO:0007669"/>
    <property type="project" value="TreeGrafter"/>
</dbReference>
<dbReference type="OrthoDB" id="28322at2759"/>
<feature type="domain" description="Glucosidase II beta subunit N-terminal" evidence="5">
    <location>
        <begin position="93"/>
        <end position="232"/>
    </location>
</feature>
<dbReference type="CDD" id="cd00112">
    <property type="entry name" value="LDLa"/>
    <property type="match status" value="1"/>
</dbReference>
<sequence>MEPTMGLDMQMKNMKAITQLKTMDKNMVALNMVALNMAALNKAVPNMEALNMEALNMAVPNMEALNMVKLMMEKDITTRSNALVGSVLLLGAISSVCGSSSPQIRGVSPSDQAKYLSAEFACVLNGKLTKLPQSRVNDEFCDCDAGQDEPGTSACSHLEQSKFHCENDGFFPEKIHTSRVDDGICDCCDGSDEDLRSPCKNTCSSAAEVVRKKAEERLEVVRAGFTKRQAVVEGDIADYFSSVQDAESSTSKEMQELLLLKERVVMHKEREELREKKHRLEVARQRQAESQSRTSEGGEGVHREHFSDAAEKEAIEELDFEGLDAVRVADDDASMNAPKLDDEVTLPVAQSLREALREIEADINKLEKERDEKRKAAKFDFGPDRAFFALKDNCIEKRIEKYMYKFCAFGEVKQDQTKLGKWDGWVRDESNASSSGEAYVAHTKMKYSGGQKCYKGPERSVVVHLECGVEDEIVSVDEPSTCVYGMVKNEIADSRGGSPRNDLLTSDSELNANVVDTDTIESPDGITVNKLARDFRIRKFVEMTGLGYDELDAMTLLEAADQMDKAAVDESTVLQVLEAKKQVYFFVYTDFVRQQIDRLADRSAGRYRFYR</sequence>
<protein>
    <recommendedName>
        <fullName evidence="9">Glucosidase 2 subunit beta</fullName>
    </recommendedName>
</protein>
<dbReference type="InterPro" id="IPR002172">
    <property type="entry name" value="LDrepeatLR_classA_rpt"/>
</dbReference>
<gene>
    <name evidence="7" type="ORF">PHYBOEH_006467</name>
</gene>
<comment type="caution">
    <text evidence="7">The sequence shown here is derived from an EMBL/GenBank/DDBJ whole genome shotgun (WGS) entry which is preliminary data.</text>
</comment>
<evidence type="ECO:0000256" key="3">
    <source>
        <dbReference type="SAM" id="Coils"/>
    </source>
</evidence>
<keyword evidence="2" id="KW-1015">Disulfide bond</keyword>
<dbReference type="Proteomes" id="UP000693981">
    <property type="component" value="Unassembled WGS sequence"/>
</dbReference>
<evidence type="ECO:0000256" key="4">
    <source>
        <dbReference type="SAM" id="MobiDB-lite"/>
    </source>
</evidence>
<dbReference type="InterPro" id="IPR036607">
    <property type="entry name" value="PRKCSH"/>
</dbReference>
<dbReference type="Pfam" id="PF13015">
    <property type="entry name" value="PRKCSH_1"/>
    <property type="match status" value="1"/>
</dbReference>
<name>A0A8T1WJW0_9STRA</name>
<evidence type="ECO:0000313" key="7">
    <source>
        <dbReference type="EMBL" id="KAG7392213.1"/>
    </source>
</evidence>
<accession>A0A8T1WJW0</accession>
<feature type="region of interest" description="Disordered" evidence="4">
    <location>
        <begin position="280"/>
        <end position="305"/>
    </location>
</feature>
<dbReference type="GO" id="GO:0006491">
    <property type="term" value="P:N-glycan processing"/>
    <property type="evidence" value="ECO:0007669"/>
    <property type="project" value="TreeGrafter"/>
</dbReference>
<dbReference type="EMBL" id="JAGDFL010000342">
    <property type="protein sequence ID" value="KAG7392213.1"/>
    <property type="molecule type" value="Genomic_DNA"/>
</dbReference>
<dbReference type="Pfam" id="PF12999">
    <property type="entry name" value="PRKCSH-like"/>
    <property type="match status" value="1"/>
</dbReference>
<keyword evidence="8" id="KW-1185">Reference proteome</keyword>
<evidence type="ECO:0000256" key="2">
    <source>
        <dbReference type="ARBA" id="ARBA00023157"/>
    </source>
</evidence>
<evidence type="ECO:0000259" key="6">
    <source>
        <dbReference type="Pfam" id="PF13015"/>
    </source>
</evidence>